<comment type="caution">
    <text evidence="1">The sequence shown here is derived from an EMBL/GenBank/DDBJ whole genome shotgun (WGS) entry which is preliminary data.</text>
</comment>
<keyword evidence="2" id="KW-1185">Reference proteome</keyword>
<proteinExistence type="predicted"/>
<accession>A0A176VMZ3</accession>
<reference evidence="1" key="1">
    <citation type="submission" date="2016-03" db="EMBL/GenBank/DDBJ databases">
        <title>Mechanisms controlling the formation of the plant cell surface in tip-growing cells are functionally conserved among land plants.</title>
        <authorList>
            <person name="Honkanen S."/>
            <person name="Jones V.A."/>
            <person name="Morieri G."/>
            <person name="Champion C."/>
            <person name="Hetherington A.J."/>
            <person name="Kelly S."/>
            <person name="Saint-Marcoux D."/>
            <person name="Proust H."/>
            <person name="Prescott H."/>
            <person name="Dolan L."/>
        </authorList>
    </citation>
    <scope>NUCLEOTIDE SEQUENCE [LARGE SCALE GENOMIC DNA]</scope>
    <source>
        <tissue evidence="1">Whole gametophyte</tissue>
    </source>
</reference>
<evidence type="ECO:0000313" key="1">
    <source>
        <dbReference type="EMBL" id="OAE21793.1"/>
    </source>
</evidence>
<dbReference type="AlphaFoldDB" id="A0A176VMZ3"/>
<dbReference type="EMBL" id="LVLJ01003342">
    <property type="protein sequence ID" value="OAE21793.1"/>
    <property type="molecule type" value="Genomic_DNA"/>
</dbReference>
<protein>
    <submittedName>
        <fullName evidence="1">Uncharacterized protein</fullName>
    </submittedName>
</protein>
<evidence type="ECO:0000313" key="2">
    <source>
        <dbReference type="Proteomes" id="UP000077202"/>
    </source>
</evidence>
<organism evidence="1 2">
    <name type="scientific">Marchantia polymorpha subsp. ruderalis</name>
    <dbReference type="NCBI Taxonomy" id="1480154"/>
    <lineage>
        <taxon>Eukaryota</taxon>
        <taxon>Viridiplantae</taxon>
        <taxon>Streptophyta</taxon>
        <taxon>Embryophyta</taxon>
        <taxon>Marchantiophyta</taxon>
        <taxon>Marchantiopsida</taxon>
        <taxon>Marchantiidae</taxon>
        <taxon>Marchantiales</taxon>
        <taxon>Marchantiaceae</taxon>
        <taxon>Marchantia</taxon>
    </lineage>
</organism>
<gene>
    <name evidence="1" type="ORF">AXG93_2550s1310</name>
</gene>
<dbReference type="Proteomes" id="UP000077202">
    <property type="component" value="Unassembled WGS sequence"/>
</dbReference>
<name>A0A176VMZ3_MARPO</name>
<sequence length="119" mass="13220">MRRPSGNLKLCVDANMQAVSGGVPMPRQQLFWGFENWADLANCGRYVQSSFTSLESSGEFLDGVGTAELPRASLIPQAFYDFMSDDEEIGARRSGGPKLSVEVVDRTADKTMWRVRRTP</sequence>